<dbReference type="EMBL" id="FMSP01000001">
    <property type="protein sequence ID" value="SCV67178.1"/>
    <property type="molecule type" value="Genomic_DNA"/>
</dbReference>
<accession>A0A238F7M7</accession>
<evidence type="ECO:0000256" key="1">
    <source>
        <dbReference type="SAM" id="MobiDB-lite"/>
    </source>
</evidence>
<evidence type="ECO:0000313" key="2">
    <source>
        <dbReference type="EMBL" id="SCV67178.1"/>
    </source>
</evidence>
<name>A0A238F7M7_9BASI</name>
<sequence>MDVLGAGGAAAAVVSLFAAVGGANEKGAGAVIGLVDAGSDDTGPRRPKRLFVEAAAGADAGAAFAVPDNADEEAASPVGPKEKLAGNFISGNLILPSSFSSTGGRSSSLAEKTLDEEVWIRDEWERLGRREEVALAARSASVMGLYDETVTDSVAVGSGGGGGLASRTGEGDLTVRRLEAAGGGDMGTSSACVDSSEAAFLVDRLVALASVVVVVTDAAAAFPLPAPALDFAGVDVIGFRSFAAAAAIERVLRLTTGATSSSSIDSSNISSSSSRFNLSSSSRHRRRLSTRCRSLSSSSIAPPSRRRGWIRQWPWQGGHDDRTARRLQGAESRHYD</sequence>
<feature type="region of interest" description="Disordered" evidence="1">
    <location>
        <begin position="259"/>
        <end position="282"/>
    </location>
</feature>
<organism evidence="2 3">
    <name type="scientific">Microbotryum intermedium</name>
    <dbReference type="NCBI Taxonomy" id="269621"/>
    <lineage>
        <taxon>Eukaryota</taxon>
        <taxon>Fungi</taxon>
        <taxon>Dikarya</taxon>
        <taxon>Basidiomycota</taxon>
        <taxon>Pucciniomycotina</taxon>
        <taxon>Microbotryomycetes</taxon>
        <taxon>Microbotryales</taxon>
        <taxon>Microbotryaceae</taxon>
        <taxon>Microbotryum</taxon>
    </lineage>
</organism>
<evidence type="ECO:0000313" key="3">
    <source>
        <dbReference type="Proteomes" id="UP000198372"/>
    </source>
</evidence>
<protein>
    <submittedName>
        <fullName evidence="2">BQ2448_5824 protein</fullName>
    </submittedName>
</protein>
<dbReference type="AlphaFoldDB" id="A0A238F7M7"/>
<keyword evidence="3" id="KW-1185">Reference proteome</keyword>
<proteinExistence type="predicted"/>
<feature type="region of interest" description="Disordered" evidence="1">
    <location>
        <begin position="311"/>
        <end position="336"/>
    </location>
</feature>
<feature type="compositionally biased region" description="Low complexity" evidence="1">
    <location>
        <begin position="260"/>
        <end position="281"/>
    </location>
</feature>
<reference evidence="3" key="1">
    <citation type="submission" date="2016-09" db="EMBL/GenBank/DDBJ databases">
        <authorList>
            <person name="Jeantristanb JTB J.-T."/>
            <person name="Ricardo R."/>
        </authorList>
    </citation>
    <scope>NUCLEOTIDE SEQUENCE [LARGE SCALE GENOMIC DNA]</scope>
</reference>
<gene>
    <name evidence="2" type="ORF">BQ2448_5824</name>
</gene>
<dbReference type="Proteomes" id="UP000198372">
    <property type="component" value="Unassembled WGS sequence"/>
</dbReference>